<keyword evidence="3" id="KW-0815">Transposition</keyword>
<protein>
    <submittedName>
        <fullName evidence="7">Putative transposase</fullName>
    </submittedName>
</protein>
<keyword evidence="4" id="KW-0238">DNA-binding</keyword>
<dbReference type="GO" id="GO:0006313">
    <property type="term" value="P:DNA transposition"/>
    <property type="evidence" value="ECO:0007669"/>
    <property type="project" value="InterPro"/>
</dbReference>
<comment type="caution">
    <text evidence="7">The sequence shown here is derived from an EMBL/GenBank/DDBJ whole genome shotgun (WGS) entry which is preliminary data.</text>
</comment>
<keyword evidence="8" id="KW-1185">Reference proteome</keyword>
<dbReference type="eggNOG" id="COG3328">
    <property type="taxonomic scope" value="Bacteria"/>
</dbReference>
<dbReference type="GO" id="GO:0003677">
    <property type="term" value="F:DNA binding"/>
    <property type="evidence" value="ECO:0007669"/>
    <property type="project" value="UniProtKB-KW"/>
</dbReference>
<evidence type="ECO:0000256" key="6">
    <source>
        <dbReference type="SAM" id="MobiDB-lite"/>
    </source>
</evidence>
<organism evidence="7 8">
    <name type="scientific">gamma proteobacterium HTCC2207</name>
    <dbReference type="NCBI Taxonomy" id="314287"/>
    <lineage>
        <taxon>Bacteria</taxon>
        <taxon>Pseudomonadati</taxon>
        <taxon>Pseudomonadota</taxon>
        <taxon>Gammaproteobacteria</taxon>
        <taxon>Cellvibrionales</taxon>
        <taxon>Porticoccaceae</taxon>
        <taxon>SAR92 clade</taxon>
    </lineage>
</organism>
<dbReference type="Pfam" id="PF00872">
    <property type="entry name" value="Transposase_mut"/>
    <property type="match status" value="1"/>
</dbReference>
<name>Q1YPW5_9GAMM</name>
<comment type="function">
    <text evidence="1">Required for the transposition of the insertion element.</text>
</comment>
<evidence type="ECO:0000313" key="8">
    <source>
        <dbReference type="Proteomes" id="UP000005555"/>
    </source>
</evidence>
<evidence type="ECO:0000313" key="7">
    <source>
        <dbReference type="EMBL" id="EAS46244.1"/>
    </source>
</evidence>
<feature type="region of interest" description="Disordered" evidence="6">
    <location>
        <begin position="86"/>
        <end position="114"/>
    </location>
</feature>
<dbReference type="EMBL" id="AAPI01000008">
    <property type="protein sequence ID" value="EAS46244.1"/>
    <property type="molecule type" value="Genomic_DNA"/>
</dbReference>
<feature type="compositionally biased region" description="Polar residues" evidence="6">
    <location>
        <begin position="88"/>
        <end position="98"/>
    </location>
</feature>
<dbReference type="InterPro" id="IPR001207">
    <property type="entry name" value="Transposase_mutator"/>
</dbReference>
<accession>Q1YPW5</accession>
<comment type="similarity">
    <text evidence="2">Belongs to the transposase mutator family.</text>
</comment>
<gene>
    <name evidence="7" type="ORF">GB2207_05769</name>
</gene>
<evidence type="ECO:0000256" key="5">
    <source>
        <dbReference type="ARBA" id="ARBA00023172"/>
    </source>
</evidence>
<dbReference type="Proteomes" id="UP000005555">
    <property type="component" value="Unassembled WGS sequence"/>
</dbReference>
<evidence type="ECO:0000256" key="4">
    <source>
        <dbReference type="ARBA" id="ARBA00023125"/>
    </source>
</evidence>
<dbReference type="GO" id="GO:0004803">
    <property type="term" value="F:transposase activity"/>
    <property type="evidence" value="ECO:0007669"/>
    <property type="project" value="InterPro"/>
</dbReference>
<dbReference type="STRING" id="314287.GB2207_05769"/>
<proteinExistence type="inferred from homology"/>
<reference evidence="7 8" key="1">
    <citation type="submission" date="2006-03" db="EMBL/GenBank/DDBJ databases">
        <authorList>
            <person name="Giovannoni S.J."/>
            <person name="Cho J.-C."/>
            <person name="Ferriera S."/>
            <person name="Johnson J."/>
            <person name="Kravitz S."/>
            <person name="Halpern A."/>
            <person name="Remington K."/>
            <person name="Beeson K."/>
            <person name="Tran B."/>
            <person name="Rogers Y.-H."/>
            <person name="Friedman R."/>
            <person name="Venter J.C."/>
        </authorList>
    </citation>
    <scope>NUCLEOTIDE SEQUENCE [LARGE SCALE GENOMIC DNA]</scope>
    <source>
        <strain evidence="7 8">HTCC2207</strain>
    </source>
</reference>
<dbReference type="HOGENOM" id="CLU_2117493_0_0_6"/>
<evidence type="ECO:0000256" key="2">
    <source>
        <dbReference type="ARBA" id="ARBA00010961"/>
    </source>
</evidence>
<dbReference type="AlphaFoldDB" id="Q1YPW5"/>
<feature type="compositionally biased region" description="Polar residues" evidence="6">
    <location>
        <begin position="105"/>
        <end position="114"/>
    </location>
</feature>
<evidence type="ECO:0000256" key="3">
    <source>
        <dbReference type="ARBA" id="ARBA00022578"/>
    </source>
</evidence>
<keyword evidence="5" id="KW-0233">DNA recombination</keyword>
<evidence type="ECO:0000256" key="1">
    <source>
        <dbReference type="ARBA" id="ARBA00002190"/>
    </source>
</evidence>
<sequence length="114" mass="12607">MIHDEIKNLAQAAAKNIKTEADLNEFRQMLTKITVETALNAELDDHLGYSKYEASDASNSRDGTTRKTLKQMMVSSSLRRQGIEKALSSPSWSKSISDASPPWTIKSSFSTAKV</sequence>